<dbReference type="InterPro" id="IPR029774">
    <property type="entry name" value="CSAP"/>
</dbReference>
<feature type="compositionally biased region" description="Basic and acidic residues" evidence="1">
    <location>
        <begin position="100"/>
        <end position="111"/>
    </location>
</feature>
<dbReference type="GO" id="GO:0035869">
    <property type="term" value="C:ciliary transition zone"/>
    <property type="evidence" value="ECO:0007669"/>
    <property type="project" value="TreeGrafter"/>
</dbReference>
<proteinExistence type="predicted"/>
<dbReference type="PANTHER" id="PTHR31022:SF6">
    <property type="entry name" value="CENTRIOLE, CILIA AND SPINDLE-ASSOCIATED PROTEIN"/>
    <property type="match status" value="1"/>
</dbReference>
<dbReference type="EMBL" id="JAFDVH010000001">
    <property type="protein sequence ID" value="KAG7492967.1"/>
    <property type="molecule type" value="Genomic_DNA"/>
</dbReference>
<evidence type="ECO:0008006" key="4">
    <source>
        <dbReference type="Google" id="ProtNLM"/>
    </source>
</evidence>
<protein>
    <recommendedName>
        <fullName evidence="4">Centriole, cilia and spindle-associated protein</fullName>
    </recommendedName>
</protein>
<dbReference type="PANTHER" id="PTHR31022">
    <property type="entry name" value="CENTRIOLE, CILIA AND SPINDLE-ASSOCIATED PROTEIN"/>
    <property type="match status" value="1"/>
</dbReference>
<dbReference type="GO" id="GO:0036064">
    <property type="term" value="C:ciliary basal body"/>
    <property type="evidence" value="ECO:0007669"/>
    <property type="project" value="TreeGrafter"/>
</dbReference>
<dbReference type="GO" id="GO:0008017">
    <property type="term" value="F:microtubule binding"/>
    <property type="evidence" value="ECO:0007669"/>
    <property type="project" value="TreeGrafter"/>
</dbReference>
<sequence>MVTKKIRTEYMKKFKDPKWETYSKCYEDSLKYRLTRRLLEQAHKPWFWEGWDSGSESSGRSTPRNRNKIKPLKLQEASPIESENETCEAQGQAGVPEDTSDLKYECPEKAEPPAAAVAPDALFPTDMQGLVNGYTAEEEREPGEEPNHSVRPHTTRSEPDCNRREPSNPQPRRKPARAKSQPPQESMEKLTGKEHRSFTGWAEKQADTVVDKTHNVCTSASGKEIHPAALHTKTRREVEKHGRTLDRRRARSADLEKAHKAKLDPMDDPWMTEYMRCFSARSR</sequence>
<dbReference type="GO" id="GO:0005819">
    <property type="term" value="C:spindle"/>
    <property type="evidence" value="ECO:0007669"/>
    <property type="project" value="TreeGrafter"/>
</dbReference>
<evidence type="ECO:0000313" key="3">
    <source>
        <dbReference type="Proteomes" id="UP001046870"/>
    </source>
</evidence>
<accession>A0A9D3QMG7</accession>
<feature type="compositionally biased region" description="Low complexity" evidence="1">
    <location>
        <begin position="112"/>
        <end position="121"/>
    </location>
</feature>
<name>A0A9D3QMG7_MEGAT</name>
<feature type="compositionally biased region" description="Basic and acidic residues" evidence="1">
    <location>
        <begin position="235"/>
        <end position="258"/>
    </location>
</feature>
<keyword evidence="3" id="KW-1185">Reference proteome</keyword>
<dbReference type="Proteomes" id="UP001046870">
    <property type="component" value="Chromosome 1"/>
</dbReference>
<dbReference type="OrthoDB" id="6616361at2759"/>
<feature type="compositionally biased region" description="Low complexity" evidence="1">
    <location>
        <begin position="49"/>
        <end position="61"/>
    </location>
</feature>
<organism evidence="2 3">
    <name type="scientific">Megalops atlanticus</name>
    <name type="common">Tarpon</name>
    <name type="synonym">Clupea gigantea</name>
    <dbReference type="NCBI Taxonomy" id="7932"/>
    <lineage>
        <taxon>Eukaryota</taxon>
        <taxon>Metazoa</taxon>
        <taxon>Chordata</taxon>
        <taxon>Craniata</taxon>
        <taxon>Vertebrata</taxon>
        <taxon>Euteleostomi</taxon>
        <taxon>Actinopterygii</taxon>
        <taxon>Neopterygii</taxon>
        <taxon>Teleostei</taxon>
        <taxon>Elopiformes</taxon>
        <taxon>Megalopidae</taxon>
        <taxon>Megalops</taxon>
    </lineage>
</organism>
<reference evidence="2" key="1">
    <citation type="submission" date="2021-01" db="EMBL/GenBank/DDBJ databases">
        <authorList>
            <person name="Zahm M."/>
            <person name="Roques C."/>
            <person name="Cabau C."/>
            <person name="Klopp C."/>
            <person name="Donnadieu C."/>
            <person name="Jouanno E."/>
            <person name="Lampietro C."/>
            <person name="Louis A."/>
            <person name="Herpin A."/>
            <person name="Echchiki A."/>
            <person name="Berthelot C."/>
            <person name="Parey E."/>
            <person name="Roest-Crollius H."/>
            <person name="Braasch I."/>
            <person name="Postlethwait J."/>
            <person name="Bobe J."/>
            <person name="Montfort J."/>
            <person name="Bouchez O."/>
            <person name="Begum T."/>
            <person name="Mejri S."/>
            <person name="Adams A."/>
            <person name="Chen W.-J."/>
            <person name="Guiguen Y."/>
        </authorList>
    </citation>
    <scope>NUCLEOTIDE SEQUENCE</scope>
    <source>
        <strain evidence="2">YG-15Mar2019-1</strain>
        <tissue evidence="2">Brain</tissue>
    </source>
</reference>
<evidence type="ECO:0000313" key="2">
    <source>
        <dbReference type="EMBL" id="KAG7492967.1"/>
    </source>
</evidence>
<gene>
    <name evidence="2" type="ORF">MATL_G00020840</name>
</gene>
<feature type="region of interest" description="Disordered" evidence="1">
    <location>
        <begin position="49"/>
        <end position="121"/>
    </location>
</feature>
<dbReference type="Pfam" id="PF15748">
    <property type="entry name" value="CCSAP"/>
    <property type="match status" value="1"/>
</dbReference>
<comment type="caution">
    <text evidence="2">The sequence shown here is derived from an EMBL/GenBank/DDBJ whole genome shotgun (WGS) entry which is preliminary data.</text>
</comment>
<feature type="compositionally biased region" description="Basic and acidic residues" evidence="1">
    <location>
        <begin position="155"/>
        <end position="166"/>
    </location>
</feature>
<dbReference type="GO" id="GO:1901673">
    <property type="term" value="P:regulation of mitotic spindle assembly"/>
    <property type="evidence" value="ECO:0007669"/>
    <property type="project" value="TreeGrafter"/>
</dbReference>
<feature type="region of interest" description="Disordered" evidence="1">
    <location>
        <begin position="233"/>
        <end position="258"/>
    </location>
</feature>
<dbReference type="GO" id="GO:0005814">
    <property type="term" value="C:centriole"/>
    <property type="evidence" value="ECO:0007669"/>
    <property type="project" value="TreeGrafter"/>
</dbReference>
<feature type="region of interest" description="Disordered" evidence="1">
    <location>
        <begin position="136"/>
        <end position="206"/>
    </location>
</feature>
<dbReference type="AlphaFoldDB" id="A0A9D3QMG7"/>
<evidence type="ECO:0000256" key="1">
    <source>
        <dbReference type="SAM" id="MobiDB-lite"/>
    </source>
</evidence>
<feature type="compositionally biased region" description="Basic and acidic residues" evidence="1">
    <location>
        <begin position="186"/>
        <end position="197"/>
    </location>
</feature>